<dbReference type="Proteomes" id="UP000199170">
    <property type="component" value="Unassembled WGS sequence"/>
</dbReference>
<dbReference type="Gene3D" id="3.90.320.10">
    <property type="match status" value="1"/>
</dbReference>
<dbReference type="RefSeq" id="WP_139175837.1">
    <property type="nucleotide sequence ID" value="NZ_FNPB01000011.1"/>
</dbReference>
<dbReference type="OrthoDB" id="275540at2157"/>
<evidence type="ECO:0000313" key="3">
    <source>
        <dbReference type="EMBL" id="SDY33345.1"/>
    </source>
</evidence>
<dbReference type="EMBL" id="FNPB01000011">
    <property type="protein sequence ID" value="SDY33345.1"/>
    <property type="molecule type" value="Genomic_DNA"/>
</dbReference>
<evidence type="ECO:0000256" key="1">
    <source>
        <dbReference type="SAM" id="MobiDB-lite"/>
    </source>
</evidence>
<keyword evidence="4" id="KW-1185">Reference proteome</keyword>
<reference evidence="4" key="1">
    <citation type="submission" date="2016-10" db="EMBL/GenBank/DDBJ databases">
        <authorList>
            <person name="Varghese N."/>
            <person name="Submissions S."/>
        </authorList>
    </citation>
    <scope>NUCLEOTIDE SEQUENCE [LARGE SCALE GENOMIC DNA]</scope>
    <source>
        <strain evidence="4">CGMCC 1.10118</strain>
    </source>
</reference>
<feature type="compositionally biased region" description="Polar residues" evidence="1">
    <location>
        <begin position="254"/>
        <end position="269"/>
    </location>
</feature>
<accession>A0A1H3J189</accession>
<evidence type="ECO:0000313" key="4">
    <source>
        <dbReference type="Proteomes" id="UP000199170"/>
    </source>
</evidence>
<proteinExistence type="predicted"/>
<protein>
    <recommendedName>
        <fullName evidence="2">PD-(D/E)XK endonuclease-like domain-containing protein</fullName>
    </recommendedName>
</protein>
<feature type="compositionally biased region" description="Acidic residues" evidence="1">
    <location>
        <begin position="238"/>
        <end position="253"/>
    </location>
</feature>
<dbReference type="InterPro" id="IPR011604">
    <property type="entry name" value="PDDEXK-like_dom_sf"/>
</dbReference>
<dbReference type="Pfam" id="PF12705">
    <property type="entry name" value="PDDEXK_1"/>
    <property type="match status" value="1"/>
</dbReference>
<sequence length="269" mass="30103">MIDFESAIQSTLIQLNDEHSHTELDPYTFHPSQLAKCPRQCYNSKLGLLDHTDALGTFHTGTTIHEFMENEVIPDLDVETQREVAIEMEMDGLTIIGHADLYEPGTNTVYDYKSRANWYRFNPPIERHLDQIYLYMKALGASQGQIVYLAKSDLEVRTWPPESADIDAFGPDPGRVQDLLEKGKHIAATIIDEGYPTSQEEIPFKKCDCWLCEKESLRFDHLQMDADSTEACNALGVEGDDTTDFEGTEDDNSGDATSSSGVSQSPADV</sequence>
<dbReference type="InterPro" id="IPR038726">
    <property type="entry name" value="PDDEXK_AddAB-type"/>
</dbReference>
<dbReference type="AlphaFoldDB" id="A0A1H3J189"/>
<organism evidence="3 4">
    <name type="scientific">Halobellus clavatus</name>
    <dbReference type="NCBI Taxonomy" id="660517"/>
    <lineage>
        <taxon>Archaea</taxon>
        <taxon>Methanobacteriati</taxon>
        <taxon>Methanobacteriota</taxon>
        <taxon>Stenosarchaea group</taxon>
        <taxon>Halobacteria</taxon>
        <taxon>Halobacteriales</taxon>
        <taxon>Haloferacaceae</taxon>
        <taxon>Halobellus</taxon>
    </lineage>
</organism>
<name>A0A1H3J189_9EURY</name>
<feature type="region of interest" description="Disordered" evidence="1">
    <location>
        <begin position="236"/>
        <end position="269"/>
    </location>
</feature>
<feature type="domain" description="PD-(D/E)XK endonuclease-like" evidence="2">
    <location>
        <begin position="79"/>
        <end position="200"/>
    </location>
</feature>
<gene>
    <name evidence="3" type="ORF">SAMN04487946_111102</name>
</gene>
<evidence type="ECO:0000259" key="2">
    <source>
        <dbReference type="Pfam" id="PF12705"/>
    </source>
</evidence>